<evidence type="ECO:0000313" key="2">
    <source>
        <dbReference type="Proteomes" id="UP001596175"/>
    </source>
</evidence>
<dbReference type="RefSeq" id="WP_378022300.1">
    <property type="nucleotide sequence ID" value="NZ_JBHSKG010000009.1"/>
</dbReference>
<protein>
    <submittedName>
        <fullName evidence="1">Ester cyclase</fullName>
    </submittedName>
</protein>
<dbReference type="Proteomes" id="UP001596175">
    <property type="component" value="Unassembled WGS sequence"/>
</dbReference>
<dbReference type="Gene3D" id="3.10.450.50">
    <property type="match status" value="1"/>
</dbReference>
<accession>A0ABV9ZKX5</accession>
<dbReference type="InterPro" id="IPR032710">
    <property type="entry name" value="NTF2-like_dom_sf"/>
</dbReference>
<comment type="caution">
    <text evidence="1">The sequence shown here is derived from an EMBL/GenBank/DDBJ whole genome shotgun (WGS) entry which is preliminary data.</text>
</comment>
<sequence length="141" mass="15373">MGIEQQARQGIEDFNRGDWDALRAITGADSVYEEPATGRVLTGVDDIMTALQDWRTGVPDVTGEIQRIVTDGDTAVLEIVWRGTQSGPLAAGATTIPPTGRSFVMWSTMWQTWRDGMLIANRHHQDILGMLVQLGVVPAPA</sequence>
<proteinExistence type="predicted"/>
<dbReference type="EMBL" id="JBHSKG010000009">
    <property type="protein sequence ID" value="MFC5140129.1"/>
    <property type="molecule type" value="Genomic_DNA"/>
</dbReference>
<dbReference type="SUPFAM" id="SSF54427">
    <property type="entry name" value="NTF2-like"/>
    <property type="match status" value="1"/>
</dbReference>
<keyword evidence="2" id="KW-1185">Reference proteome</keyword>
<dbReference type="PANTHER" id="PTHR38436:SF1">
    <property type="entry name" value="ESTER CYCLASE"/>
    <property type="match status" value="1"/>
</dbReference>
<dbReference type="InterPro" id="IPR009959">
    <property type="entry name" value="Cyclase_SnoaL-like"/>
</dbReference>
<name>A0ABV9ZKX5_9PSEU</name>
<reference evidence="2" key="1">
    <citation type="journal article" date="2019" name="Int. J. Syst. Evol. Microbiol.">
        <title>The Global Catalogue of Microorganisms (GCM) 10K type strain sequencing project: providing services to taxonomists for standard genome sequencing and annotation.</title>
        <authorList>
            <consortium name="The Broad Institute Genomics Platform"/>
            <consortium name="The Broad Institute Genome Sequencing Center for Infectious Disease"/>
            <person name="Wu L."/>
            <person name="Ma J."/>
        </authorList>
    </citation>
    <scope>NUCLEOTIDE SEQUENCE [LARGE SCALE GENOMIC DNA]</scope>
    <source>
        <strain evidence="2">XZYJ18</strain>
    </source>
</reference>
<dbReference type="PANTHER" id="PTHR38436">
    <property type="entry name" value="POLYKETIDE CYCLASE SNOAL-LIKE DOMAIN"/>
    <property type="match status" value="1"/>
</dbReference>
<organism evidence="1 2">
    <name type="scientific">Actinomycetospora rhizophila</name>
    <dbReference type="NCBI Taxonomy" id="1416876"/>
    <lineage>
        <taxon>Bacteria</taxon>
        <taxon>Bacillati</taxon>
        <taxon>Actinomycetota</taxon>
        <taxon>Actinomycetes</taxon>
        <taxon>Pseudonocardiales</taxon>
        <taxon>Pseudonocardiaceae</taxon>
        <taxon>Actinomycetospora</taxon>
    </lineage>
</organism>
<dbReference type="Pfam" id="PF07366">
    <property type="entry name" value="SnoaL"/>
    <property type="match status" value="1"/>
</dbReference>
<gene>
    <name evidence="1" type="ORF">ACFPK1_17950</name>
</gene>
<evidence type="ECO:0000313" key="1">
    <source>
        <dbReference type="EMBL" id="MFC5140129.1"/>
    </source>
</evidence>